<feature type="region of interest" description="Disordered" evidence="1">
    <location>
        <begin position="206"/>
        <end position="225"/>
    </location>
</feature>
<evidence type="ECO:0000256" key="1">
    <source>
        <dbReference type="SAM" id="MobiDB-lite"/>
    </source>
</evidence>
<organism evidence="3 4">
    <name type="scientific">Thermothielavioides terrestris</name>
    <dbReference type="NCBI Taxonomy" id="2587410"/>
    <lineage>
        <taxon>Eukaryota</taxon>
        <taxon>Fungi</taxon>
        <taxon>Dikarya</taxon>
        <taxon>Ascomycota</taxon>
        <taxon>Pezizomycotina</taxon>
        <taxon>Sordariomycetes</taxon>
        <taxon>Sordariomycetidae</taxon>
        <taxon>Sordariales</taxon>
        <taxon>Chaetomiaceae</taxon>
        <taxon>Thermothielavioides</taxon>
    </lineage>
</organism>
<feature type="compositionally biased region" description="Acidic residues" evidence="1">
    <location>
        <begin position="216"/>
        <end position="225"/>
    </location>
</feature>
<gene>
    <name evidence="3" type="ORF">TT172_LOCUS7464</name>
</gene>
<feature type="chain" id="PRO_5018791123" evidence="2">
    <location>
        <begin position="20"/>
        <end position="225"/>
    </location>
</feature>
<keyword evidence="2" id="KW-0732">Signal</keyword>
<accession>A0A3S4BNN6</accession>
<sequence length="225" mass="24843">MNLSHILSRLLATVGIGHSGFDATASVDTGADLQGRGATPHCGPQRPAMPYHTGPAARLYRETPYGVLGCNHDATIPEGLDAFAAMHKDKPDILRRYLGLVEAARNADSFQELWFILIKELQPNRTARHDPRADAVAMFLIPAYRCRLDGVLLRALGITPLRQPPVPCEQVPGNGAIPFLNEFERSLLKALAEAEAEAEIERKQHQVALRRPQCEEAVEQERDEL</sequence>
<feature type="signal peptide" evidence="2">
    <location>
        <begin position="1"/>
        <end position="19"/>
    </location>
</feature>
<reference evidence="3 4" key="1">
    <citation type="submission" date="2018-04" db="EMBL/GenBank/DDBJ databases">
        <authorList>
            <person name="Huttner S."/>
            <person name="Dainat J."/>
        </authorList>
    </citation>
    <scope>NUCLEOTIDE SEQUENCE [LARGE SCALE GENOMIC DNA]</scope>
</reference>
<evidence type="ECO:0000313" key="3">
    <source>
        <dbReference type="EMBL" id="SPQ25045.1"/>
    </source>
</evidence>
<proteinExistence type="predicted"/>
<name>A0A3S4BNN6_9PEZI</name>
<dbReference type="Proteomes" id="UP000289323">
    <property type="component" value="Unassembled WGS sequence"/>
</dbReference>
<protein>
    <submittedName>
        <fullName evidence="3">E0e185c5-27d9-43f4-8059-f8840bc1bd96</fullName>
    </submittedName>
</protein>
<dbReference type="AlphaFoldDB" id="A0A3S4BNN6"/>
<evidence type="ECO:0000256" key="2">
    <source>
        <dbReference type="SAM" id="SignalP"/>
    </source>
</evidence>
<dbReference type="EMBL" id="OUUZ01000015">
    <property type="protein sequence ID" value="SPQ25045.1"/>
    <property type="molecule type" value="Genomic_DNA"/>
</dbReference>
<evidence type="ECO:0000313" key="4">
    <source>
        <dbReference type="Proteomes" id="UP000289323"/>
    </source>
</evidence>